<dbReference type="Proteomes" id="UP001168877">
    <property type="component" value="Unassembled WGS sequence"/>
</dbReference>
<feature type="region of interest" description="Disordered" evidence="3">
    <location>
        <begin position="254"/>
        <end position="273"/>
    </location>
</feature>
<evidence type="ECO:0000256" key="2">
    <source>
        <dbReference type="ARBA" id="ARBA00022737"/>
    </source>
</evidence>
<dbReference type="InterPro" id="IPR039326">
    <property type="entry name" value="Patronus"/>
</dbReference>
<reference evidence="5" key="2">
    <citation type="submission" date="2023-06" db="EMBL/GenBank/DDBJ databases">
        <authorList>
            <person name="Swenson N.G."/>
            <person name="Wegrzyn J.L."/>
            <person name="Mcevoy S.L."/>
        </authorList>
    </citation>
    <scope>NUCLEOTIDE SEQUENCE</scope>
    <source>
        <strain evidence="5">NS2018</strain>
        <tissue evidence="5">Leaf</tissue>
    </source>
</reference>
<evidence type="ECO:0000259" key="4">
    <source>
        <dbReference type="Pfam" id="PF20160"/>
    </source>
</evidence>
<dbReference type="PANTHER" id="PTHR35125">
    <property type="entry name" value="NEURON NAVIGATOR 1-LIKE-RELATED"/>
    <property type="match status" value="1"/>
</dbReference>
<keyword evidence="6" id="KW-1185">Reference proteome</keyword>
<keyword evidence="2" id="KW-0677">Repeat</keyword>
<reference evidence="5" key="1">
    <citation type="journal article" date="2022" name="Plant J.">
        <title>Strategies of tolerance reflected in two North American maple genomes.</title>
        <authorList>
            <person name="McEvoy S.L."/>
            <person name="Sezen U.U."/>
            <person name="Trouern-Trend A."/>
            <person name="McMahon S.M."/>
            <person name="Schaberg P.G."/>
            <person name="Yang J."/>
            <person name="Wegrzyn J.L."/>
            <person name="Swenson N.G."/>
        </authorList>
    </citation>
    <scope>NUCLEOTIDE SEQUENCE</scope>
    <source>
        <strain evidence="5">NS2018</strain>
    </source>
</reference>
<protein>
    <recommendedName>
        <fullName evidence="4">C-JID domain-containing protein</fullName>
    </recommendedName>
</protein>
<feature type="region of interest" description="Disordered" evidence="3">
    <location>
        <begin position="126"/>
        <end position="150"/>
    </location>
</feature>
<sequence>MGSFIDVELPPNWFNNNFFGFAICVVVSDHPIDIEAKCGDEDSSDDDYYHHSEVDGSSWDGEDEDVLSLANVQDNCEENIEGDTQLIKNIDLKTFSMESQVGNLIQDQNVHFKGASAGGKNIVAKAPRKEALSRRKPLGDLSNSIQPTPNWSIKKQNSSMFSFTEKETGASKLTFDGNKRKTSGWKALSDTSNSRKQQPNEAPKKNLSTKVSVVAEEDLDAICEEDFPTQQSASSSQVAMDDLLSEDEFPWKHEEFSDYDSPPPCRSSPKSPNHFMMWEEDTVDDFDIMSFESPNFTLIESP</sequence>
<organism evidence="5 6">
    <name type="scientific">Acer saccharum</name>
    <name type="common">Sugar maple</name>
    <dbReference type="NCBI Taxonomy" id="4024"/>
    <lineage>
        <taxon>Eukaryota</taxon>
        <taxon>Viridiplantae</taxon>
        <taxon>Streptophyta</taxon>
        <taxon>Embryophyta</taxon>
        <taxon>Tracheophyta</taxon>
        <taxon>Spermatophyta</taxon>
        <taxon>Magnoliopsida</taxon>
        <taxon>eudicotyledons</taxon>
        <taxon>Gunneridae</taxon>
        <taxon>Pentapetalae</taxon>
        <taxon>rosids</taxon>
        <taxon>malvids</taxon>
        <taxon>Sapindales</taxon>
        <taxon>Sapindaceae</taxon>
        <taxon>Hippocastanoideae</taxon>
        <taxon>Acereae</taxon>
        <taxon>Acer</taxon>
    </lineage>
</organism>
<evidence type="ECO:0000313" key="5">
    <source>
        <dbReference type="EMBL" id="KAK0594755.1"/>
    </source>
</evidence>
<dbReference type="AlphaFoldDB" id="A0AA39SQ28"/>
<feature type="region of interest" description="Disordered" evidence="3">
    <location>
        <begin position="172"/>
        <end position="208"/>
    </location>
</feature>
<dbReference type="Pfam" id="PF20160">
    <property type="entry name" value="C-JID"/>
    <property type="match status" value="1"/>
</dbReference>
<feature type="compositionally biased region" description="Polar residues" evidence="3">
    <location>
        <begin position="141"/>
        <end position="150"/>
    </location>
</feature>
<feature type="domain" description="C-JID" evidence="4">
    <location>
        <begin position="2"/>
        <end position="80"/>
    </location>
</feature>
<evidence type="ECO:0000313" key="6">
    <source>
        <dbReference type="Proteomes" id="UP001168877"/>
    </source>
</evidence>
<gene>
    <name evidence="5" type="ORF">LWI29_000166</name>
</gene>
<evidence type="ECO:0000256" key="3">
    <source>
        <dbReference type="SAM" id="MobiDB-lite"/>
    </source>
</evidence>
<feature type="compositionally biased region" description="Polar residues" evidence="3">
    <location>
        <begin position="189"/>
        <end position="208"/>
    </location>
</feature>
<comment type="caution">
    <text evidence="5">The sequence shown here is derived from an EMBL/GenBank/DDBJ whole genome shotgun (WGS) entry which is preliminary data.</text>
</comment>
<dbReference type="EMBL" id="JAUESC010000004">
    <property type="protein sequence ID" value="KAK0594755.1"/>
    <property type="molecule type" value="Genomic_DNA"/>
</dbReference>
<name>A0AA39SQ28_ACESA</name>
<keyword evidence="1" id="KW-0433">Leucine-rich repeat</keyword>
<accession>A0AA39SQ28</accession>
<evidence type="ECO:0000256" key="1">
    <source>
        <dbReference type="ARBA" id="ARBA00022614"/>
    </source>
</evidence>
<dbReference type="InterPro" id="IPR045344">
    <property type="entry name" value="C-JID"/>
</dbReference>
<dbReference type="PANTHER" id="PTHR35125:SF2">
    <property type="entry name" value="PROTEIN PATRONUS 2-LIKE"/>
    <property type="match status" value="1"/>
</dbReference>
<proteinExistence type="predicted"/>
<dbReference type="GO" id="GO:0007346">
    <property type="term" value="P:regulation of mitotic cell cycle"/>
    <property type="evidence" value="ECO:0007669"/>
    <property type="project" value="InterPro"/>
</dbReference>